<protein>
    <recommendedName>
        <fullName evidence="4">Allergen</fullName>
    </recommendedName>
</protein>
<proteinExistence type="predicted"/>
<feature type="region of interest" description="Disordered" evidence="1">
    <location>
        <begin position="160"/>
        <end position="179"/>
    </location>
</feature>
<feature type="region of interest" description="Disordered" evidence="1">
    <location>
        <begin position="191"/>
        <end position="325"/>
    </location>
</feature>
<dbReference type="PANTHER" id="PTHR38703">
    <property type="entry name" value="CHROMOSOME 8, WHOLE GENOME SHOTGUN SEQUENCE"/>
    <property type="match status" value="1"/>
</dbReference>
<evidence type="ECO:0008006" key="4">
    <source>
        <dbReference type="Google" id="ProtNLM"/>
    </source>
</evidence>
<feature type="compositionally biased region" description="Polar residues" evidence="1">
    <location>
        <begin position="253"/>
        <end position="281"/>
    </location>
</feature>
<sequence>MDKAKNAVRDFIKHSGHSDTTVHETVAPAVKHEVIKPTQHEEVVTAVDKEVHQDHYHRTIQPVKDKEILPEKHTHNLAAVQHREVDHRDHDRVQRELQAEETQFKNTRVVTDATVTQSAAPVVAGEHVHHHIHETIQPVIHKEVIQPTVVHTTVPIHEVHHESAKHHQTSELPPVSLDEFKQRGGVLGGREERYDEFEGAPKHIGGTLSNLEGREGHHGSSHLPNTTSRTAGTSAGSGLTGSGTGLTGSHSHNTPGTGLTGSHNNTTGTGLTGSHNNTTGTGLPGSHNTTGTGVTGSNTHTKPSLLQKLNPMKDTDGDGKKGIME</sequence>
<feature type="compositionally biased region" description="Low complexity" evidence="1">
    <location>
        <begin position="285"/>
        <end position="301"/>
    </location>
</feature>
<accession>A0A7C8I6Y9</accession>
<feature type="compositionally biased region" description="Basic and acidic residues" evidence="1">
    <location>
        <begin position="311"/>
        <end position="325"/>
    </location>
</feature>
<gene>
    <name evidence="2" type="ORF">BDV95DRAFT_546987</name>
</gene>
<evidence type="ECO:0000256" key="1">
    <source>
        <dbReference type="SAM" id="MobiDB-lite"/>
    </source>
</evidence>
<dbReference type="Proteomes" id="UP000481861">
    <property type="component" value="Unassembled WGS sequence"/>
</dbReference>
<dbReference type="PANTHER" id="PTHR38703:SF1">
    <property type="entry name" value="ALLERGEN"/>
    <property type="match status" value="1"/>
</dbReference>
<dbReference type="AlphaFoldDB" id="A0A7C8I6Y9"/>
<comment type="caution">
    <text evidence="2">The sequence shown here is derived from an EMBL/GenBank/DDBJ whole genome shotgun (WGS) entry which is preliminary data.</text>
</comment>
<evidence type="ECO:0000313" key="2">
    <source>
        <dbReference type="EMBL" id="KAF2869792.1"/>
    </source>
</evidence>
<keyword evidence="3" id="KW-1185">Reference proteome</keyword>
<dbReference type="OrthoDB" id="2118965at2759"/>
<organism evidence="2 3">
    <name type="scientific">Massariosphaeria phaeospora</name>
    <dbReference type="NCBI Taxonomy" id="100035"/>
    <lineage>
        <taxon>Eukaryota</taxon>
        <taxon>Fungi</taxon>
        <taxon>Dikarya</taxon>
        <taxon>Ascomycota</taxon>
        <taxon>Pezizomycotina</taxon>
        <taxon>Dothideomycetes</taxon>
        <taxon>Pleosporomycetidae</taxon>
        <taxon>Pleosporales</taxon>
        <taxon>Pleosporales incertae sedis</taxon>
        <taxon>Massariosphaeria</taxon>
    </lineage>
</organism>
<evidence type="ECO:0000313" key="3">
    <source>
        <dbReference type="Proteomes" id="UP000481861"/>
    </source>
</evidence>
<dbReference type="EMBL" id="JAADJZ010000015">
    <property type="protein sequence ID" value="KAF2869792.1"/>
    <property type="molecule type" value="Genomic_DNA"/>
</dbReference>
<feature type="compositionally biased region" description="Low complexity" evidence="1">
    <location>
        <begin position="226"/>
        <end position="237"/>
    </location>
</feature>
<reference evidence="2 3" key="1">
    <citation type="submission" date="2020-01" db="EMBL/GenBank/DDBJ databases">
        <authorList>
            <consortium name="DOE Joint Genome Institute"/>
            <person name="Haridas S."/>
            <person name="Albert R."/>
            <person name="Binder M."/>
            <person name="Bloem J."/>
            <person name="Labutti K."/>
            <person name="Salamov A."/>
            <person name="Andreopoulos B."/>
            <person name="Baker S.E."/>
            <person name="Barry K."/>
            <person name="Bills G."/>
            <person name="Bluhm B.H."/>
            <person name="Cannon C."/>
            <person name="Castanera R."/>
            <person name="Culley D.E."/>
            <person name="Daum C."/>
            <person name="Ezra D."/>
            <person name="Gonzalez J.B."/>
            <person name="Henrissat B."/>
            <person name="Kuo A."/>
            <person name="Liang C."/>
            <person name="Lipzen A."/>
            <person name="Lutzoni F."/>
            <person name="Magnuson J."/>
            <person name="Mondo S."/>
            <person name="Nolan M."/>
            <person name="Ohm R."/>
            <person name="Pangilinan J."/>
            <person name="Park H.-J.H."/>
            <person name="Ramirez L."/>
            <person name="Alfaro M."/>
            <person name="Sun H."/>
            <person name="Tritt A."/>
            <person name="Yoshinaga Y."/>
            <person name="Zwiers L.-H.L."/>
            <person name="Turgeon B.G."/>
            <person name="Goodwin S.B."/>
            <person name="Spatafora J.W."/>
            <person name="Crous P.W."/>
            <person name="Grigoriev I.V."/>
        </authorList>
    </citation>
    <scope>NUCLEOTIDE SEQUENCE [LARGE SCALE GENOMIC DNA]</scope>
    <source>
        <strain evidence="2 3">CBS 611.86</strain>
    </source>
</reference>
<name>A0A7C8I6Y9_9PLEO</name>